<dbReference type="Proteomes" id="UP001153076">
    <property type="component" value="Unassembled WGS sequence"/>
</dbReference>
<keyword evidence="3" id="KW-1185">Reference proteome</keyword>
<dbReference type="SUPFAM" id="SSF57997">
    <property type="entry name" value="Tropomyosin"/>
    <property type="match status" value="1"/>
</dbReference>
<protein>
    <submittedName>
        <fullName evidence="2">Uncharacterized protein</fullName>
    </submittedName>
</protein>
<feature type="coiled-coil region" evidence="1">
    <location>
        <begin position="286"/>
        <end position="348"/>
    </location>
</feature>
<evidence type="ECO:0000313" key="2">
    <source>
        <dbReference type="EMBL" id="KAJ8430246.1"/>
    </source>
</evidence>
<organism evidence="2 3">
    <name type="scientific">Carnegiea gigantea</name>
    <dbReference type="NCBI Taxonomy" id="171969"/>
    <lineage>
        <taxon>Eukaryota</taxon>
        <taxon>Viridiplantae</taxon>
        <taxon>Streptophyta</taxon>
        <taxon>Embryophyta</taxon>
        <taxon>Tracheophyta</taxon>
        <taxon>Spermatophyta</taxon>
        <taxon>Magnoliopsida</taxon>
        <taxon>eudicotyledons</taxon>
        <taxon>Gunneridae</taxon>
        <taxon>Pentapetalae</taxon>
        <taxon>Caryophyllales</taxon>
        <taxon>Cactineae</taxon>
        <taxon>Cactaceae</taxon>
        <taxon>Cactoideae</taxon>
        <taxon>Echinocereeae</taxon>
        <taxon>Carnegiea</taxon>
    </lineage>
</organism>
<dbReference type="AlphaFoldDB" id="A0A9Q1Q6P3"/>
<keyword evidence="1" id="KW-0175">Coiled coil</keyword>
<name>A0A9Q1Q6P3_9CARY</name>
<comment type="caution">
    <text evidence="2">The sequence shown here is derived from an EMBL/GenBank/DDBJ whole genome shotgun (WGS) entry which is preliminary data.</text>
</comment>
<reference evidence="2" key="1">
    <citation type="submission" date="2022-04" db="EMBL/GenBank/DDBJ databases">
        <title>Carnegiea gigantea Genome sequencing and assembly v2.</title>
        <authorList>
            <person name="Copetti D."/>
            <person name="Sanderson M.J."/>
            <person name="Burquez A."/>
            <person name="Wojciechowski M.F."/>
        </authorList>
    </citation>
    <scope>NUCLEOTIDE SEQUENCE</scope>
    <source>
        <strain evidence="2">SGP5-SGP5p</strain>
        <tissue evidence="2">Aerial part</tissue>
    </source>
</reference>
<sequence length="391" mass="43665">MLCYHQTLTRYGTGSQVLLPGRCNLLERNTTRVFREWWSKMFISLTCSPHASKIGSKPKLKIIHSGKPLEPSVATMGDGPSRVKISGIDVVIPATPIPAIPIQSTAPLPQDEMSIGVCEPTTEEVIELPPEVDLRGVCSPDDDEVESIRRVNEPSLAPCPQRPLRAPQGGISVFNVEAAIREVDKNATRVFGKAILDKVCRTPFDGLPSLKSDFDILYVTILQRGVDVTSLESKVEGLIKQACDFKDLQQNYSGRTSAEEHDTYHMEVQGKLDKASRRLNTEGAHYEAKTAELKHVESRCQELLKELHLLEERQKDLSSQVAASEHLLQEAEQEVIDLQGQIDILNATEVMDAATKASLEKAEAYIKESFEDLKNFQWDPQLAPSFFFFFF</sequence>
<dbReference type="EMBL" id="JAKOGI010000815">
    <property type="protein sequence ID" value="KAJ8430246.1"/>
    <property type="molecule type" value="Genomic_DNA"/>
</dbReference>
<gene>
    <name evidence="2" type="ORF">Cgig2_009424</name>
</gene>
<accession>A0A9Q1Q6P3</accession>
<evidence type="ECO:0000313" key="3">
    <source>
        <dbReference type="Proteomes" id="UP001153076"/>
    </source>
</evidence>
<dbReference type="OrthoDB" id="1761837at2759"/>
<proteinExistence type="predicted"/>
<evidence type="ECO:0000256" key="1">
    <source>
        <dbReference type="SAM" id="Coils"/>
    </source>
</evidence>